<keyword evidence="4" id="KW-1185">Reference proteome</keyword>
<dbReference type="RefSeq" id="WP_004665195.1">
    <property type="nucleotide sequence ID" value="NZ_BMDV01000007.1"/>
</dbReference>
<evidence type="ECO:0000256" key="2">
    <source>
        <dbReference type="SAM" id="SignalP"/>
    </source>
</evidence>
<feature type="compositionally biased region" description="Basic and acidic residues" evidence="1">
    <location>
        <begin position="38"/>
        <end position="53"/>
    </location>
</feature>
<dbReference type="GeneID" id="92836801"/>
<organism evidence="3 4">
    <name type="scientific">Acinetobacter modestus</name>
    <dbReference type="NCBI Taxonomy" id="1776740"/>
    <lineage>
        <taxon>Bacteria</taxon>
        <taxon>Pseudomonadati</taxon>
        <taxon>Pseudomonadota</taxon>
        <taxon>Gammaproteobacteria</taxon>
        <taxon>Moraxellales</taxon>
        <taxon>Moraxellaceae</taxon>
        <taxon>Acinetobacter</taxon>
    </lineage>
</organism>
<protein>
    <recommendedName>
        <fullName evidence="5">Lipoprotein</fullName>
    </recommendedName>
</protein>
<name>A0ABP2U222_9GAMM</name>
<feature type="chain" id="PRO_5046099034" description="Lipoprotein" evidence="2">
    <location>
        <begin position="26"/>
        <end position="203"/>
    </location>
</feature>
<feature type="signal peptide" evidence="2">
    <location>
        <begin position="1"/>
        <end position="25"/>
    </location>
</feature>
<sequence length="203" mass="22734">MMENLSIKATLSTITLLAASFLLTACDQTPPENSYLEKNSEFEQPSARDGEKEMMSKTTISEEENLSNGNMLNIARDIAKLQFETDDYVTLLKQSQNSLEQAIQDKNTRQLQHAAGDLKQELHGLHDTLLSLNLKSHEVNQIRQSLLSANQQLLTMPLLHGQTDLSKIDFAKIEKQFNTIQMNMVKLASLVLNNSTVSNNTKA</sequence>
<evidence type="ECO:0008006" key="5">
    <source>
        <dbReference type="Google" id="ProtNLM"/>
    </source>
</evidence>
<dbReference type="EMBL" id="APOJ01000003">
    <property type="protein sequence ID" value="ENU28615.1"/>
    <property type="molecule type" value="Genomic_DNA"/>
</dbReference>
<proteinExistence type="predicted"/>
<keyword evidence="2" id="KW-0732">Signal</keyword>
<evidence type="ECO:0000313" key="4">
    <source>
        <dbReference type="Proteomes" id="UP000013190"/>
    </source>
</evidence>
<feature type="region of interest" description="Disordered" evidence="1">
    <location>
        <begin position="32"/>
        <end position="53"/>
    </location>
</feature>
<reference evidence="3 4" key="2">
    <citation type="journal article" date="2016" name="Int. J. Syst. Evol. Microbiol.">
        <title>Taxonomy of haemolytic and/or proteolytic strains of the genus Acinetobacter with the proposal of Acinetobacter courvalinii sp. nov. (genomic species 14 sensu Bouvet &amp; Jeanjean), Acinetobacter dispersus sp. nov. (genomic species 17), Acinetobacter modestus sp. nov., Acinetobacter proteolyticus sp. nov. and Acinetobacter vivianii sp. nov.</title>
        <authorList>
            <person name="Nemec A."/>
            <person name="Radolfova-Krizova L."/>
            <person name="Maixnerova M."/>
            <person name="Vrestiakova E."/>
            <person name="Jezek P."/>
            <person name="Sedo O."/>
        </authorList>
    </citation>
    <scope>NUCLEOTIDE SEQUENCE [LARGE SCALE GENOMIC DNA]</scope>
    <source>
        <strain evidence="3 4">NIPH 236</strain>
    </source>
</reference>
<evidence type="ECO:0000313" key="3">
    <source>
        <dbReference type="EMBL" id="ENU28615.1"/>
    </source>
</evidence>
<evidence type="ECO:0000256" key="1">
    <source>
        <dbReference type="SAM" id="MobiDB-lite"/>
    </source>
</evidence>
<dbReference type="Proteomes" id="UP000013190">
    <property type="component" value="Unassembled WGS sequence"/>
</dbReference>
<gene>
    <name evidence="3" type="ORF">F992_00031</name>
</gene>
<accession>A0ABP2U222</accession>
<comment type="caution">
    <text evidence="3">The sequence shown here is derived from an EMBL/GenBank/DDBJ whole genome shotgun (WGS) entry which is preliminary data.</text>
</comment>
<reference evidence="4" key="1">
    <citation type="submission" date="2013-02" db="EMBL/GenBank/DDBJ databases">
        <title>The Genome Sequence of Acinetobacter sp. NIPH 236.</title>
        <authorList>
            <consortium name="The Broad Institute Genome Sequencing Platform"/>
            <consortium name="The Broad Institute Genome Sequencing Center for Infectious Disease"/>
            <person name="Cerqueira G."/>
            <person name="Feldgarden M."/>
            <person name="Courvalin P."/>
            <person name="Perichon B."/>
            <person name="Grillot-Courvalin C."/>
            <person name="Clermont D."/>
            <person name="Rocha E."/>
            <person name="Yoon E.-J."/>
            <person name="Nemec A."/>
            <person name="Walker B."/>
            <person name="Young S.K."/>
            <person name="Zeng Q."/>
            <person name="Gargeya S."/>
            <person name="Fitzgerald M."/>
            <person name="Haas B."/>
            <person name="Abouelleil A."/>
            <person name="Alvarado L."/>
            <person name="Arachchi H.M."/>
            <person name="Berlin A.M."/>
            <person name="Chapman S.B."/>
            <person name="Dewar J."/>
            <person name="Goldberg J."/>
            <person name="Griggs A."/>
            <person name="Gujja S."/>
            <person name="Hansen M."/>
            <person name="Howarth C."/>
            <person name="Imamovic A."/>
            <person name="Larimer J."/>
            <person name="McCowan C."/>
            <person name="Murphy C."/>
            <person name="Neiman D."/>
            <person name="Pearson M."/>
            <person name="Priest M."/>
            <person name="Roberts A."/>
            <person name="Saif S."/>
            <person name="Shea T."/>
            <person name="Sisk P."/>
            <person name="Sykes S."/>
            <person name="Wortman J."/>
            <person name="Nusbaum C."/>
            <person name="Birren B."/>
        </authorList>
    </citation>
    <scope>NUCLEOTIDE SEQUENCE [LARGE SCALE GENOMIC DNA]</scope>
    <source>
        <strain evidence="4">NIPH 236</strain>
    </source>
</reference>